<dbReference type="EMBL" id="LWHJ01000031">
    <property type="protein sequence ID" value="OAQ38230.1"/>
    <property type="molecule type" value="Genomic_DNA"/>
</dbReference>
<reference evidence="1 2" key="2">
    <citation type="submission" date="2016-06" db="EMBL/GenBank/DDBJ databases">
        <title>Pedobacter psychrophilus sp. nov., isolated from Antarctic fragmentary rock.</title>
        <authorList>
            <person name="Svec P."/>
        </authorList>
    </citation>
    <scope>NUCLEOTIDE SEQUENCE [LARGE SCALE GENOMIC DNA]</scope>
    <source>
        <strain evidence="1 2">CCM 8644</strain>
    </source>
</reference>
<reference evidence="1 2" key="1">
    <citation type="submission" date="2016-04" db="EMBL/GenBank/DDBJ databases">
        <authorList>
            <person name="Evans L.H."/>
            <person name="Alamgir A."/>
            <person name="Owens N."/>
            <person name="Weber N.D."/>
            <person name="Virtaneva K."/>
            <person name="Barbian K."/>
            <person name="Babar A."/>
            <person name="Rosenke K."/>
        </authorList>
    </citation>
    <scope>NUCLEOTIDE SEQUENCE [LARGE SCALE GENOMIC DNA]</scope>
    <source>
        <strain evidence="1 2">CCM 8644</strain>
    </source>
</reference>
<keyword evidence="2" id="KW-1185">Reference proteome</keyword>
<dbReference type="OrthoDB" id="1093631at2"/>
<organism evidence="1 2">
    <name type="scientific">Pedobacter psychrophilus</name>
    <dbReference type="NCBI Taxonomy" id="1826909"/>
    <lineage>
        <taxon>Bacteria</taxon>
        <taxon>Pseudomonadati</taxon>
        <taxon>Bacteroidota</taxon>
        <taxon>Sphingobacteriia</taxon>
        <taxon>Sphingobacteriales</taxon>
        <taxon>Sphingobacteriaceae</taxon>
        <taxon>Pedobacter</taxon>
    </lineage>
</organism>
<sequence length="93" mass="11433">MLSAYQIQKVNEIDQIVFDFFKLHPKVKEIQCKDLMEIFVKENVFNKDYKEGLPLRDFLKKVEESDQLALFKKSTLYRNEENRYWYFKKKSKK</sequence>
<accession>A0A179DC09</accession>
<dbReference type="RefSeq" id="WP_068823622.1">
    <property type="nucleotide sequence ID" value="NZ_LWHJ01000031.1"/>
</dbReference>
<proteinExistence type="predicted"/>
<dbReference type="AlphaFoldDB" id="A0A179DC09"/>
<evidence type="ECO:0000313" key="2">
    <source>
        <dbReference type="Proteomes" id="UP000078459"/>
    </source>
</evidence>
<protein>
    <submittedName>
        <fullName evidence="1">Uncharacterized protein</fullName>
    </submittedName>
</protein>
<name>A0A179DC09_9SPHI</name>
<comment type="caution">
    <text evidence="1">The sequence shown here is derived from an EMBL/GenBank/DDBJ whole genome shotgun (WGS) entry which is preliminary data.</text>
</comment>
<gene>
    <name evidence="1" type="ORF">A5893_15650</name>
</gene>
<dbReference type="Proteomes" id="UP000078459">
    <property type="component" value="Unassembled WGS sequence"/>
</dbReference>
<evidence type="ECO:0000313" key="1">
    <source>
        <dbReference type="EMBL" id="OAQ38230.1"/>
    </source>
</evidence>